<accession>A0AAN8FN84</accession>
<gene>
    <name evidence="3" type="ORF">GCK32_019387</name>
</gene>
<organism evidence="3 4">
    <name type="scientific">Trichostrongylus colubriformis</name>
    <name type="common">Black scour worm</name>
    <dbReference type="NCBI Taxonomy" id="6319"/>
    <lineage>
        <taxon>Eukaryota</taxon>
        <taxon>Metazoa</taxon>
        <taxon>Ecdysozoa</taxon>
        <taxon>Nematoda</taxon>
        <taxon>Chromadorea</taxon>
        <taxon>Rhabditida</taxon>
        <taxon>Rhabditina</taxon>
        <taxon>Rhabditomorpha</taxon>
        <taxon>Strongyloidea</taxon>
        <taxon>Trichostrongylidae</taxon>
        <taxon>Trichostrongylus</taxon>
    </lineage>
</organism>
<name>A0AAN8FN84_TRICO</name>
<evidence type="ECO:0000313" key="4">
    <source>
        <dbReference type="Proteomes" id="UP001331761"/>
    </source>
</evidence>
<dbReference type="AlphaFoldDB" id="A0AAN8FN84"/>
<dbReference type="PANTHER" id="PTHR46705:SF10">
    <property type="entry name" value="DOMAIN OF UNKNOWN FUNCTION DB DOMAIN-CONTAINING PROTEIN"/>
    <property type="match status" value="1"/>
</dbReference>
<dbReference type="Pfam" id="PF01682">
    <property type="entry name" value="DB"/>
    <property type="match status" value="1"/>
</dbReference>
<dbReference type="PANTHER" id="PTHR46705">
    <property type="entry name" value="PROTEIN CBG09805"/>
    <property type="match status" value="1"/>
</dbReference>
<feature type="signal peptide" evidence="1">
    <location>
        <begin position="1"/>
        <end position="25"/>
    </location>
</feature>
<dbReference type="InterPro" id="IPR002602">
    <property type="entry name" value="DB"/>
</dbReference>
<feature type="chain" id="PRO_5042949273" evidence="1">
    <location>
        <begin position="26"/>
        <end position="110"/>
    </location>
</feature>
<dbReference type="Proteomes" id="UP001331761">
    <property type="component" value="Unassembled WGS sequence"/>
</dbReference>
<proteinExistence type="predicted"/>
<evidence type="ECO:0000259" key="2">
    <source>
        <dbReference type="Pfam" id="PF01682"/>
    </source>
</evidence>
<protein>
    <submittedName>
        <fullName evidence="3">DB module</fullName>
    </submittedName>
</protein>
<reference evidence="3 4" key="1">
    <citation type="submission" date="2019-10" db="EMBL/GenBank/DDBJ databases">
        <title>Assembly and Annotation for the nematode Trichostrongylus colubriformis.</title>
        <authorList>
            <person name="Martin J."/>
        </authorList>
    </citation>
    <scope>NUCLEOTIDE SEQUENCE [LARGE SCALE GENOMIC DNA]</scope>
    <source>
        <strain evidence="3">G859</strain>
        <tissue evidence="3">Whole worm</tissue>
    </source>
</reference>
<sequence length="110" mass="12228">MEGGVEMCPNCGASLITWLPWLVSAFLTNVCPGPQLVHAVECASSKVDHSQCCEKFGLVTFQGGRCLPFCRAHAVQPTNPFEFLPCLQVFELIKSCYRQYQTTHKNIFGD</sequence>
<comment type="caution">
    <text evidence="3">The sequence shown here is derived from an EMBL/GenBank/DDBJ whole genome shotgun (WGS) entry which is preliminary data.</text>
</comment>
<evidence type="ECO:0000256" key="1">
    <source>
        <dbReference type="SAM" id="SignalP"/>
    </source>
</evidence>
<keyword evidence="1" id="KW-0732">Signal</keyword>
<evidence type="ECO:0000313" key="3">
    <source>
        <dbReference type="EMBL" id="KAK5983286.1"/>
    </source>
</evidence>
<feature type="domain" description="Domain of unknown function DB" evidence="2">
    <location>
        <begin position="24"/>
        <end position="97"/>
    </location>
</feature>
<dbReference type="EMBL" id="WIXE01004155">
    <property type="protein sequence ID" value="KAK5983286.1"/>
    <property type="molecule type" value="Genomic_DNA"/>
</dbReference>
<keyword evidence="4" id="KW-1185">Reference proteome</keyword>